<gene>
    <name evidence="1" type="ORF">B0H17DRAFT_1103773</name>
</gene>
<dbReference type="EMBL" id="JARKIE010000391">
    <property type="protein sequence ID" value="KAJ7645837.1"/>
    <property type="molecule type" value="Genomic_DNA"/>
</dbReference>
<accession>A0AAD7CDE3</accession>
<dbReference type="AlphaFoldDB" id="A0AAD7CDE3"/>
<keyword evidence="2" id="KW-1185">Reference proteome</keyword>
<protein>
    <submittedName>
        <fullName evidence="1">Uncharacterized protein</fullName>
    </submittedName>
</protein>
<evidence type="ECO:0000313" key="1">
    <source>
        <dbReference type="EMBL" id="KAJ7645837.1"/>
    </source>
</evidence>
<evidence type="ECO:0000313" key="2">
    <source>
        <dbReference type="Proteomes" id="UP001221757"/>
    </source>
</evidence>
<reference evidence="1" key="1">
    <citation type="submission" date="2023-03" db="EMBL/GenBank/DDBJ databases">
        <title>Massive genome expansion in bonnet fungi (Mycena s.s.) driven by repeated elements and novel gene families across ecological guilds.</title>
        <authorList>
            <consortium name="Lawrence Berkeley National Laboratory"/>
            <person name="Harder C.B."/>
            <person name="Miyauchi S."/>
            <person name="Viragh M."/>
            <person name="Kuo A."/>
            <person name="Thoen E."/>
            <person name="Andreopoulos B."/>
            <person name="Lu D."/>
            <person name="Skrede I."/>
            <person name="Drula E."/>
            <person name="Henrissat B."/>
            <person name="Morin E."/>
            <person name="Kohler A."/>
            <person name="Barry K."/>
            <person name="LaButti K."/>
            <person name="Morin E."/>
            <person name="Salamov A."/>
            <person name="Lipzen A."/>
            <person name="Mereny Z."/>
            <person name="Hegedus B."/>
            <person name="Baldrian P."/>
            <person name="Stursova M."/>
            <person name="Weitz H."/>
            <person name="Taylor A."/>
            <person name="Grigoriev I.V."/>
            <person name="Nagy L.G."/>
            <person name="Martin F."/>
            <person name="Kauserud H."/>
        </authorList>
    </citation>
    <scope>NUCLEOTIDE SEQUENCE</scope>
    <source>
        <strain evidence="1">CBHHK067</strain>
    </source>
</reference>
<organism evidence="1 2">
    <name type="scientific">Mycena rosella</name>
    <name type="common">Pink bonnet</name>
    <name type="synonym">Agaricus rosellus</name>
    <dbReference type="NCBI Taxonomy" id="1033263"/>
    <lineage>
        <taxon>Eukaryota</taxon>
        <taxon>Fungi</taxon>
        <taxon>Dikarya</taxon>
        <taxon>Basidiomycota</taxon>
        <taxon>Agaricomycotina</taxon>
        <taxon>Agaricomycetes</taxon>
        <taxon>Agaricomycetidae</taxon>
        <taxon>Agaricales</taxon>
        <taxon>Marasmiineae</taxon>
        <taxon>Mycenaceae</taxon>
        <taxon>Mycena</taxon>
    </lineage>
</organism>
<name>A0AAD7CDE3_MYCRO</name>
<dbReference type="Proteomes" id="UP001221757">
    <property type="component" value="Unassembled WGS sequence"/>
</dbReference>
<proteinExistence type="predicted"/>
<sequence length="66" mass="7092">MRTVVQAPAEAVWSAEKIPSCLPSTKTAALVPAEAVSLLDQPMAHPIRTRTSFFFEQGGPRGVNRA</sequence>
<comment type="caution">
    <text evidence="1">The sequence shown here is derived from an EMBL/GenBank/DDBJ whole genome shotgun (WGS) entry which is preliminary data.</text>
</comment>